<dbReference type="GO" id="GO:0006412">
    <property type="term" value="P:translation"/>
    <property type="evidence" value="ECO:0007669"/>
    <property type="project" value="UniProtKB-UniRule"/>
</dbReference>
<dbReference type="HAMAP" id="MF_01310">
    <property type="entry name" value="Ribosomal_uS11"/>
    <property type="match status" value="1"/>
</dbReference>
<comment type="function">
    <text evidence="4">Located on the platform of the 30S subunit, it bridges several disparate RNA helices of the 16S rRNA. Forms part of the Shine-Dalgarno cleft in the 70S ribosome.</text>
</comment>
<dbReference type="InterPro" id="IPR001971">
    <property type="entry name" value="Ribosomal_uS11"/>
</dbReference>
<keyword evidence="4" id="KW-0694">RNA-binding</keyword>
<dbReference type="GO" id="GO:0003735">
    <property type="term" value="F:structural constituent of ribosome"/>
    <property type="evidence" value="ECO:0007669"/>
    <property type="project" value="InterPro"/>
</dbReference>
<dbReference type="InterPro" id="IPR036967">
    <property type="entry name" value="Ribosomal_uS11_sf"/>
</dbReference>
<dbReference type="PANTHER" id="PTHR11759">
    <property type="entry name" value="40S RIBOSOMAL PROTEIN S14/30S RIBOSOMAL PROTEIN S11"/>
    <property type="match status" value="1"/>
</dbReference>
<dbReference type="Gene3D" id="3.30.420.80">
    <property type="entry name" value="Ribosomal protein S11"/>
    <property type="match status" value="1"/>
</dbReference>
<evidence type="ECO:0000313" key="5">
    <source>
        <dbReference type="EMBL" id="XBT18804.1"/>
    </source>
</evidence>
<dbReference type="EMBL" id="CP157897">
    <property type="protein sequence ID" value="XBT18804.1"/>
    <property type="molecule type" value="Genomic_DNA"/>
</dbReference>
<keyword evidence="2 4" id="KW-0689">Ribosomal protein</keyword>
<dbReference type="PIRSF" id="PIRSF002131">
    <property type="entry name" value="Ribosomal_S11"/>
    <property type="match status" value="1"/>
</dbReference>
<dbReference type="NCBIfam" id="NF003698">
    <property type="entry name" value="PRK05309.1"/>
    <property type="match status" value="1"/>
</dbReference>
<dbReference type="GO" id="GO:0019843">
    <property type="term" value="F:rRNA binding"/>
    <property type="evidence" value="ECO:0007669"/>
    <property type="project" value="UniProtKB-UniRule"/>
</dbReference>
<keyword evidence="3 4" id="KW-0687">Ribonucleoprotein</keyword>
<proteinExistence type="inferred from homology"/>
<name>A0AAU7QSM5_9FLAO</name>
<protein>
    <recommendedName>
        <fullName evidence="4">Small ribosomal subunit protein uS11</fullName>
    </recommendedName>
</protein>
<comment type="subunit">
    <text evidence="4">Part of the 30S ribosomal subunit. Interacts with proteins S7 and S18. Binds to IF-3.</text>
</comment>
<dbReference type="GO" id="GO:1990904">
    <property type="term" value="C:ribonucleoprotein complex"/>
    <property type="evidence" value="ECO:0007669"/>
    <property type="project" value="UniProtKB-KW"/>
</dbReference>
<comment type="similarity">
    <text evidence="1 4">Belongs to the universal ribosomal protein uS11 family.</text>
</comment>
<accession>A0AAU7QSM5</accession>
<dbReference type="AlphaFoldDB" id="A0AAU7QSM5"/>
<dbReference type="Pfam" id="PF00411">
    <property type="entry name" value="Ribosomal_S11"/>
    <property type="match status" value="1"/>
</dbReference>
<organism evidence="5">
    <name type="scientific">Candidatus Shikimatogenerans sp. AspAUS03</name>
    <dbReference type="NCBI Taxonomy" id="3158563"/>
    <lineage>
        <taxon>Bacteria</taxon>
        <taxon>Pseudomonadati</taxon>
        <taxon>Bacteroidota</taxon>
        <taxon>Flavobacteriia</taxon>
        <taxon>Flavobacteriales</taxon>
        <taxon>Candidatus Shikimatogenerans</taxon>
    </lineage>
</organism>
<evidence type="ECO:0000256" key="2">
    <source>
        <dbReference type="ARBA" id="ARBA00022980"/>
    </source>
</evidence>
<sequence length="119" mass="13243">MKKKIDKICNLYIKTTYNNTIISLTNLSGEVLMWSSSGKMKFKGSKKNTSYAAQISCQEVIEKAIKIGLKKIHIFLNGPGLGKESSIKTAYNLGIKILSIKDITAIPHNGCRPSKKRRI</sequence>
<evidence type="ECO:0000256" key="1">
    <source>
        <dbReference type="ARBA" id="ARBA00006194"/>
    </source>
</evidence>
<evidence type="ECO:0000256" key="4">
    <source>
        <dbReference type="HAMAP-Rule" id="MF_01310"/>
    </source>
</evidence>
<keyword evidence="4" id="KW-0699">rRNA-binding</keyword>
<evidence type="ECO:0000256" key="3">
    <source>
        <dbReference type="ARBA" id="ARBA00023274"/>
    </source>
</evidence>
<dbReference type="GO" id="GO:0005840">
    <property type="term" value="C:ribosome"/>
    <property type="evidence" value="ECO:0007669"/>
    <property type="project" value="UniProtKB-KW"/>
</dbReference>
<gene>
    <name evidence="4 5" type="primary">rpsK</name>
    <name evidence="5" type="ORF">ABPD24_00595</name>
</gene>
<dbReference type="SUPFAM" id="SSF53137">
    <property type="entry name" value="Translational machinery components"/>
    <property type="match status" value="1"/>
</dbReference>
<reference evidence="5" key="1">
    <citation type="submission" date="2024-06" db="EMBL/GenBank/DDBJ databases">
        <title>Diversity, functionality, and evolutionary history of bacterial symbionts in false click beetles (Coleoptera, Throscidae).</title>
        <authorList>
            <person name="Wierz J.C."/>
            <person name="Malm H."/>
            <person name="Kaltenpoth M."/>
            <person name="Engl T."/>
        </authorList>
    </citation>
    <scope>NUCLEOTIDE SEQUENCE</scope>
    <source>
        <strain evidence="5">AspAUS03</strain>
    </source>
</reference>